<accession>A0A382NFN6</accession>
<proteinExistence type="predicted"/>
<sequence>MKKYLICFAVTILMVAGCSPKQTTPKDFVNQLEENELFDANKDDRDCWEDFFATIDEEGDEEMDLNRMSKELDPAIKVSKKMESKDIDIFSLGEECGMGKDSSWTRACVLSEKEVESIGYLMAVTMGPAFSCGNPFE</sequence>
<dbReference type="AlphaFoldDB" id="A0A382NFN6"/>
<name>A0A382NFN6_9ZZZZ</name>
<evidence type="ECO:0008006" key="2">
    <source>
        <dbReference type="Google" id="ProtNLM"/>
    </source>
</evidence>
<dbReference type="EMBL" id="UINC01099334">
    <property type="protein sequence ID" value="SVC58522.1"/>
    <property type="molecule type" value="Genomic_DNA"/>
</dbReference>
<gene>
    <name evidence="1" type="ORF">METZ01_LOCUS311376</name>
</gene>
<dbReference type="PROSITE" id="PS51257">
    <property type="entry name" value="PROKAR_LIPOPROTEIN"/>
    <property type="match status" value="1"/>
</dbReference>
<evidence type="ECO:0000313" key="1">
    <source>
        <dbReference type="EMBL" id="SVC58522.1"/>
    </source>
</evidence>
<protein>
    <recommendedName>
        <fullName evidence="2">Lipoprotein</fullName>
    </recommendedName>
</protein>
<reference evidence="1" key="1">
    <citation type="submission" date="2018-05" db="EMBL/GenBank/DDBJ databases">
        <authorList>
            <person name="Lanie J.A."/>
            <person name="Ng W.-L."/>
            <person name="Kazmierczak K.M."/>
            <person name="Andrzejewski T.M."/>
            <person name="Davidsen T.M."/>
            <person name="Wayne K.J."/>
            <person name="Tettelin H."/>
            <person name="Glass J.I."/>
            <person name="Rusch D."/>
            <person name="Podicherti R."/>
            <person name="Tsui H.-C.T."/>
            <person name="Winkler M.E."/>
        </authorList>
    </citation>
    <scope>NUCLEOTIDE SEQUENCE</scope>
</reference>
<organism evidence="1">
    <name type="scientific">marine metagenome</name>
    <dbReference type="NCBI Taxonomy" id="408172"/>
    <lineage>
        <taxon>unclassified sequences</taxon>
        <taxon>metagenomes</taxon>
        <taxon>ecological metagenomes</taxon>
    </lineage>
</organism>